<dbReference type="Proteomes" id="UP000266260">
    <property type="component" value="Unassembled WGS sequence"/>
</dbReference>
<sequence length="152" mass="18200">MLKKVGNAADTEFPHDLLNTRSNSPQFGHWFLEYLQQGVHAIGERFRHQRCMCQRHACRQWRRNRRRLRVVQKGKNRRAPVYPRRVRQELIVDQQGLQLVRYTMLRRWLCPCARTFHSHQGEPRKSTYGGIILTATLEFQTHQAPEKLFPRI</sequence>
<protein>
    <submittedName>
        <fullName evidence="1">Uncharacterized protein</fullName>
    </submittedName>
</protein>
<evidence type="ECO:0000313" key="1">
    <source>
        <dbReference type="EMBL" id="RIE08715.1"/>
    </source>
</evidence>
<reference evidence="1 2" key="1">
    <citation type="submission" date="2018-09" db="EMBL/GenBank/DDBJ databases">
        <title>Discovery and Ecogenomic Context for Candidatus Cryosericales, a Global Caldiserica Order Active in Thawing Permafrost.</title>
        <authorList>
            <person name="Martinez M.A."/>
            <person name="Woodcroft B.J."/>
            <person name="Ignacio Espinoza J.C."/>
            <person name="Zayed A."/>
            <person name="Singleton C.M."/>
            <person name="Boyd J."/>
            <person name="Li Y.-F."/>
            <person name="Purvine S."/>
            <person name="Maughan H."/>
            <person name="Hodgkins S.B."/>
            <person name="Anderson D."/>
            <person name="Sederholm M."/>
            <person name="Temperton B."/>
            <person name="Saleska S.R."/>
            <person name="Tyson G.W."/>
            <person name="Rich V.I."/>
        </authorList>
    </citation>
    <scope>NUCLEOTIDE SEQUENCE [LARGE SCALE GENOMIC DNA]</scope>
    <source>
        <strain evidence="1 2">SMC6</strain>
    </source>
</reference>
<proteinExistence type="predicted"/>
<gene>
    <name evidence="1" type="ORF">SMC6_03600</name>
</gene>
<dbReference type="EMBL" id="QXIT01000069">
    <property type="protein sequence ID" value="RIE08715.1"/>
    <property type="molecule type" value="Genomic_DNA"/>
</dbReference>
<accession>A0A398D1B0</accession>
<name>A0A398D1B0_9BACT</name>
<evidence type="ECO:0000313" key="2">
    <source>
        <dbReference type="Proteomes" id="UP000266260"/>
    </source>
</evidence>
<keyword evidence="2" id="KW-1185">Reference proteome</keyword>
<organism evidence="1 2">
    <name type="scientific">Candidatus Cryosericum odellii</name>
    <dbReference type="NCBI Taxonomy" id="2290917"/>
    <lineage>
        <taxon>Bacteria</taxon>
        <taxon>Pseudomonadati</taxon>
        <taxon>Caldisericota/Cryosericota group</taxon>
        <taxon>Candidatus Cryosericota</taxon>
        <taxon>Candidatus Cryosericia</taxon>
        <taxon>Candidatus Cryosericales</taxon>
        <taxon>Candidatus Cryosericaceae</taxon>
        <taxon>Candidatus Cryosericum</taxon>
    </lineage>
</organism>
<dbReference type="AlphaFoldDB" id="A0A398D1B0"/>
<comment type="caution">
    <text evidence="1">The sequence shown here is derived from an EMBL/GenBank/DDBJ whole genome shotgun (WGS) entry which is preliminary data.</text>
</comment>